<feature type="transmembrane region" description="Helical" evidence="1">
    <location>
        <begin position="318"/>
        <end position="340"/>
    </location>
</feature>
<organism evidence="3 4">
    <name type="scientific">Penicillium capsulatum</name>
    <dbReference type="NCBI Taxonomy" id="69766"/>
    <lineage>
        <taxon>Eukaryota</taxon>
        <taxon>Fungi</taxon>
        <taxon>Dikarya</taxon>
        <taxon>Ascomycota</taxon>
        <taxon>Pezizomycotina</taxon>
        <taxon>Eurotiomycetes</taxon>
        <taxon>Eurotiomycetidae</taxon>
        <taxon>Eurotiales</taxon>
        <taxon>Aspergillaceae</taxon>
        <taxon>Penicillium</taxon>
    </lineage>
</organism>
<name>A0A9W9IH38_9EURO</name>
<evidence type="ECO:0000313" key="3">
    <source>
        <dbReference type="EMBL" id="KAJ5178978.1"/>
    </source>
</evidence>
<proteinExistence type="predicted"/>
<keyword evidence="1" id="KW-1133">Transmembrane helix</keyword>
<feature type="signal peptide" evidence="2">
    <location>
        <begin position="1"/>
        <end position="16"/>
    </location>
</feature>
<keyword evidence="4" id="KW-1185">Reference proteome</keyword>
<dbReference type="EMBL" id="JAPQKO010000002">
    <property type="protein sequence ID" value="KAJ5178978.1"/>
    <property type="molecule type" value="Genomic_DNA"/>
</dbReference>
<feature type="transmembrane region" description="Helical" evidence="1">
    <location>
        <begin position="230"/>
        <end position="258"/>
    </location>
</feature>
<feature type="transmembrane region" description="Helical" evidence="1">
    <location>
        <begin position="156"/>
        <end position="179"/>
    </location>
</feature>
<evidence type="ECO:0000256" key="1">
    <source>
        <dbReference type="SAM" id="Phobius"/>
    </source>
</evidence>
<evidence type="ECO:0008006" key="5">
    <source>
        <dbReference type="Google" id="ProtNLM"/>
    </source>
</evidence>
<gene>
    <name evidence="3" type="ORF">N7492_002188</name>
</gene>
<sequence length="345" mass="37853">MAFSAFFFLPLLSILALDAIYGFGYRNGFLELMANSYRARSLSETTEPLQGNMTNTGFDELLGNLIVFYWPVLNGNHPALSLQAFYFSGPILAVWTVFQVESWRDSSRTRWLLSHPSPTFWALLSQVITIGAIVPLWCAIHLWLHPVPRTLSVSGAHAVKLLPVCMILGFGIPTLAMILPQRWHSHMFAKQTAIAVWQLWPLYVAGLHRALRAITSPQGTSARQAARHAYMFALVTAAISHLVSWTLALGLVPANLLADISPWAANGEVQVASMAEGALWFLQWDHSTGMSGFLLWALQLHMHLQRPAKASIGTGFWLALKIGALCLVSGPCGAAIGLLLQLSDG</sequence>
<accession>A0A9W9IH38</accession>
<dbReference type="Proteomes" id="UP001146351">
    <property type="component" value="Unassembled WGS sequence"/>
</dbReference>
<feature type="transmembrane region" description="Helical" evidence="1">
    <location>
        <begin position="278"/>
        <end position="298"/>
    </location>
</feature>
<dbReference type="AlphaFoldDB" id="A0A9W9IH38"/>
<keyword evidence="1" id="KW-0812">Transmembrane</keyword>
<feature type="chain" id="PRO_5040894767" description="Wax synthase domain-containing protein" evidence="2">
    <location>
        <begin position="17"/>
        <end position="345"/>
    </location>
</feature>
<reference evidence="3" key="2">
    <citation type="journal article" date="2023" name="IMA Fungus">
        <title>Comparative genomic study of the Penicillium genus elucidates a diverse pangenome and 15 lateral gene transfer events.</title>
        <authorList>
            <person name="Petersen C."/>
            <person name="Sorensen T."/>
            <person name="Nielsen M.R."/>
            <person name="Sondergaard T.E."/>
            <person name="Sorensen J.L."/>
            <person name="Fitzpatrick D.A."/>
            <person name="Frisvad J.C."/>
            <person name="Nielsen K.L."/>
        </authorList>
    </citation>
    <scope>NUCLEOTIDE SEQUENCE</scope>
    <source>
        <strain evidence="3">IBT 21917</strain>
    </source>
</reference>
<dbReference type="OrthoDB" id="72269at2759"/>
<reference evidence="3" key="1">
    <citation type="submission" date="2022-11" db="EMBL/GenBank/DDBJ databases">
        <authorList>
            <person name="Petersen C."/>
        </authorList>
    </citation>
    <scope>NUCLEOTIDE SEQUENCE</scope>
    <source>
        <strain evidence="3">IBT 21917</strain>
    </source>
</reference>
<evidence type="ECO:0000256" key="2">
    <source>
        <dbReference type="SAM" id="SignalP"/>
    </source>
</evidence>
<keyword evidence="2" id="KW-0732">Signal</keyword>
<keyword evidence="1" id="KW-0472">Membrane</keyword>
<evidence type="ECO:0000313" key="4">
    <source>
        <dbReference type="Proteomes" id="UP001146351"/>
    </source>
</evidence>
<protein>
    <recommendedName>
        <fullName evidence="5">Wax synthase domain-containing protein</fullName>
    </recommendedName>
</protein>
<comment type="caution">
    <text evidence="3">The sequence shown here is derived from an EMBL/GenBank/DDBJ whole genome shotgun (WGS) entry which is preliminary data.</text>
</comment>
<feature type="transmembrane region" description="Helical" evidence="1">
    <location>
        <begin position="119"/>
        <end position="144"/>
    </location>
</feature>